<keyword evidence="2" id="KW-1185">Reference proteome</keyword>
<evidence type="ECO:0000313" key="2">
    <source>
        <dbReference type="Proteomes" id="UP001159428"/>
    </source>
</evidence>
<dbReference type="Proteomes" id="UP001159428">
    <property type="component" value="Unassembled WGS sequence"/>
</dbReference>
<sequence>MYLKCVQEHKGCLLLVCSDYGTENGIIAGMQCFLHSDNAPFFGELAHRYGSPTRNQSGKLAVSFQEVNGKLVDQPFFKDLVDSGKVDLEKKYIINVYGFVSVVSWKVL</sequence>
<gene>
    <name evidence="1" type="ORF">PMEA_00003302</name>
</gene>
<proteinExistence type="predicted"/>
<evidence type="ECO:0000313" key="1">
    <source>
        <dbReference type="EMBL" id="CAH3165103.1"/>
    </source>
</evidence>
<comment type="caution">
    <text evidence="1">The sequence shown here is derived from an EMBL/GenBank/DDBJ whole genome shotgun (WGS) entry which is preliminary data.</text>
</comment>
<accession>A0AAU9Y3L7</accession>
<reference evidence="1 2" key="1">
    <citation type="submission" date="2022-05" db="EMBL/GenBank/DDBJ databases">
        <authorList>
            <consortium name="Genoscope - CEA"/>
            <person name="William W."/>
        </authorList>
    </citation>
    <scope>NUCLEOTIDE SEQUENCE [LARGE SCALE GENOMIC DNA]</scope>
</reference>
<dbReference type="EMBL" id="CALNXJ010000112">
    <property type="protein sequence ID" value="CAH3165103.1"/>
    <property type="molecule type" value="Genomic_DNA"/>
</dbReference>
<name>A0AAU9Y3L7_9CNID</name>
<organism evidence="1 2">
    <name type="scientific">Pocillopora meandrina</name>
    <dbReference type="NCBI Taxonomy" id="46732"/>
    <lineage>
        <taxon>Eukaryota</taxon>
        <taxon>Metazoa</taxon>
        <taxon>Cnidaria</taxon>
        <taxon>Anthozoa</taxon>
        <taxon>Hexacorallia</taxon>
        <taxon>Scleractinia</taxon>
        <taxon>Astrocoeniina</taxon>
        <taxon>Pocilloporidae</taxon>
        <taxon>Pocillopora</taxon>
    </lineage>
</organism>
<protein>
    <submittedName>
        <fullName evidence="1">Uncharacterized protein</fullName>
    </submittedName>
</protein>
<dbReference type="AlphaFoldDB" id="A0AAU9Y3L7"/>